<dbReference type="EMBL" id="MNCJ02000331">
    <property type="protein sequence ID" value="KAF5759353.1"/>
    <property type="molecule type" value="Genomic_DNA"/>
</dbReference>
<organism evidence="1 2">
    <name type="scientific">Helianthus annuus</name>
    <name type="common">Common sunflower</name>
    <dbReference type="NCBI Taxonomy" id="4232"/>
    <lineage>
        <taxon>Eukaryota</taxon>
        <taxon>Viridiplantae</taxon>
        <taxon>Streptophyta</taxon>
        <taxon>Embryophyta</taxon>
        <taxon>Tracheophyta</taxon>
        <taxon>Spermatophyta</taxon>
        <taxon>Magnoliopsida</taxon>
        <taxon>eudicotyledons</taxon>
        <taxon>Gunneridae</taxon>
        <taxon>Pentapetalae</taxon>
        <taxon>asterids</taxon>
        <taxon>campanulids</taxon>
        <taxon>Asterales</taxon>
        <taxon>Asteraceae</taxon>
        <taxon>Asteroideae</taxon>
        <taxon>Heliantheae alliance</taxon>
        <taxon>Heliantheae</taxon>
        <taxon>Helianthus</taxon>
    </lineage>
</organism>
<keyword evidence="2" id="KW-1185">Reference proteome</keyword>
<dbReference type="Gramene" id="mRNA:HanXRQr2_Chr16g0740221">
    <property type="protein sequence ID" value="CDS:HanXRQr2_Chr16g0740221.1"/>
    <property type="gene ID" value="HanXRQr2_Chr16g0740221"/>
</dbReference>
<protein>
    <submittedName>
        <fullName evidence="1">Uncharacterized protein</fullName>
    </submittedName>
</protein>
<name>A0A9K3DS46_HELAN</name>
<reference evidence="1" key="2">
    <citation type="submission" date="2020-06" db="EMBL/GenBank/DDBJ databases">
        <title>Helianthus annuus Genome sequencing and assembly Release 2.</title>
        <authorList>
            <person name="Gouzy J."/>
            <person name="Langlade N."/>
            <person name="Munos S."/>
        </authorList>
    </citation>
    <scope>NUCLEOTIDE SEQUENCE</scope>
    <source>
        <tissue evidence="1">Leaves</tissue>
    </source>
</reference>
<dbReference type="AlphaFoldDB" id="A0A9K3DS46"/>
<gene>
    <name evidence="1" type="ORF">HanXRQr2_Chr16g0740221</name>
</gene>
<sequence>MTVIKGRVRHLMRVVRRSVLITCFQRGCNAMITQGDMNPNQLLCLESSGKLFLRGG</sequence>
<reference evidence="1" key="1">
    <citation type="journal article" date="2017" name="Nature">
        <title>The sunflower genome provides insights into oil metabolism, flowering and Asterid evolution.</title>
        <authorList>
            <person name="Badouin H."/>
            <person name="Gouzy J."/>
            <person name="Grassa C.J."/>
            <person name="Murat F."/>
            <person name="Staton S.E."/>
            <person name="Cottret L."/>
            <person name="Lelandais-Briere C."/>
            <person name="Owens G.L."/>
            <person name="Carrere S."/>
            <person name="Mayjonade B."/>
            <person name="Legrand L."/>
            <person name="Gill N."/>
            <person name="Kane N.C."/>
            <person name="Bowers J.E."/>
            <person name="Hubner S."/>
            <person name="Bellec A."/>
            <person name="Berard A."/>
            <person name="Berges H."/>
            <person name="Blanchet N."/>
            <person name="Boniface M.C."/>
            <person name="Brunel D."/>
            <person name="Catrice O."/>
            <person name="Chaidir N."/>
            <person name="Claudel C."/>
            <person name="Donnadieu C."/>
            <person name="Faraut T."/>
            <person name="Fievet G."/>
            <person name="Helmstetter N."/>
            <person name="King M."/>
            <person name="Knapp S.J."/>
            <person name="Lai Z."/>
            <person name="Le Paslier M.C."/>
            <person name="Lippi Y."/>
            <person name="Lorenzon L."/>
            <person name="Mandel J.R."/>
            <person name="Marage G."/>
            <person name="Marchand G."/>
            <person name="Marquand E."/>
            <person name="Bret-Mestries E."/>
            <person name="Morien E."/>
            <person name="Nambeesan S."/>
            <person name="Nguyen T."/>
            <person name="Pegot-Espagnet P."/>
            <person name="Pouilly N."/>
            <person name="Raftis F."/>
            <person name="Sallet E."/>
            <person name="Schiex T."/>
            <person name="Thomas J."/>
            <person name="Vandecasteele C."/>
            <person name="Vares D."/>
            <person name="Vear F."/>
            <person name="Vautrin S."/>
            <person name="Crespi M."/>
            <person name="Mangin B."/>
            <person name="Burke J.M."/>
            <person name="Salse J."/>
            <person name="Munos S."/>
            <person name="Vincourt P."/>
            <person name="Rieseberg L.H."/>
            <person name="Langlade N.B."/>
        </authorList>
    </citation>
    <scope>NUCLEOTIDE SEQUENCE</scope>
    <source>
        <tissue evidence="1">Leaves</tissue>
    </source>
</reference>
<dbReference type="Proteomes" id="UP000215914">
    <property type="component" value="Unassembled WGS sequence"/>
</dbReference>
<comment type="caution">
    <text evidence="1">The sequence shown here is derived from an EMBL/GenBank/DDBJ whole genome shotgun (WGS) entry which is preliminary data.</text>
</comment>
<evidence type="ECO:0000313" key="1">
    <source>
        <dbReference type="EMBL" id="KAF5759353.1"/>
    </source>
</evidence>
<proteinExistence type="predicted"/>
<evidence type="ECO:0000313" key="2">
    <source>
        <dbReference type="Proteomes" id="UP000215914"/>
    </source>
</evidence>
<accession>A0A9K3DS46</accession>